<reference evidence="1 2" key="1">
    <citation type="submission" date="2015-11" db="EMBL/GenBank/DDBJ databases">
        <title>Genomic analysis of 38 Legionella species identifies large and diverse effector repertoires.</title>
        <authorList>
            <person name="Burstein D."/>
            <person name="Amaro F."/>
            <person name="Zusman T."/>
            <person name="Lifshitz Z."/>
            <person name="Cohen O."/>
            <person name="Gilbert J.A."/>
            <person name="Pupko T."/>
            <person name="Shuman H.A."/>
            <person name="Segal G."/>
        </authorList>
    </citation>
    <scope>NUCLEOTIDE SEQUENCE [LARGE SCALE GENOMIC DNA]</scope>
    <source>
        <strain evidence="1 2">ATCC 49504</strain>
    </source>
</reference>
<evidence type="ECO:0000313" key="2">
    <source>
        <dbReference type="Proteomes" id="UP000054785"/>
    </source>
</evidence>
<evidence type="ECO:0000313" key="1">
    <source>
        <dbReference type="EMBL" id="KTD04446.1"/>
    </source>
</evidence>
<keyword evidence="2" id="KW-1185">Reference proteome</keyword>
<name>A0A0W0U8Z5_9GAMM</name>
<proteinExistence type="predicted"/>
<comment type="caution">
    <text evidence="1">The sequence shown here is derived from an EMBL/GenBank/DDBJ whole genome shotgun (WGS) entry which is preliminary data.</text>
</comment>
<accession>A0A0W0U8Z5</accession>
<sequence>MIRFDKRWLAIMPVGIFLVGGMFFVKARMPATAGDNKQIETRLSNIESGLSQLQGQIKSPAAPIDLSPVNQELKNLTALMKQLKSKDDSKLNQLITENSSELTHKLDAIHQVINDLDKRQHSIKYLSDTALPFKVVSIDSIQQVSVATIAYDFKTIPMEKTDTLAGWTVLQIDFGKQRLELENHNKERVLVKLGEHHG</sequence>
<dbReference type="PATRIC" id="fig|45065.4.peg.215"/>
<dbReference type="AlphaFoldDB" id="A0A0W0U8Z5"/>
<protein>
    <submittedName>
        <fullName evidence="1">Uncharacterized protein</fullName>
    </submittedName>
</protein>
<dbReference type="RefSeq" id="WP_058387047.1">
    <property type="nucleotide sequence ID" value="NZ_CAAAHN010000015.1"/>
</dbReference>
<dbReference type="Proteomes" id="UP000054785">
    <property type="component" value="Unassembled WGS sequence"/>
</dbReference>
<dbReference type="OrthoDB" id="5652867at2"/>
<dbReference type="STRING" id="45065.Lgee_0199"/>
<dbReference type="EMBL" id="LNYC01000004">
    <property type="protein sequence ID" value="KTD04446.1"/>
    <property type="molecule type" value="Genomic_DNA"/>
</dbReference>
<gene>
    <name evidence="1" type="ORF">Lgee_0199</name>
</gene>
<organism evidence="1 2">
    <name type="scientific">Legionella geestiana</name>
    <dbReference type="NCBI Taxonomy" id="45065"/>
    <lineage>
        <taxon>Bacteria</taxon>
        <taxon>Pseudomonadati</taxon>
        <taxon>Pseudomonadota</taxon>
        <taxon>Gammaproteobacteria</taxon>
        <taxon>Legionellales</taxon>
        <taxon>Legionellaceae</taxon>
        <taxon>Legionella</taxon>
    </lineage>
</organism>